<gene>
    <name evidence="2" type="ORF">LCGC14_1179190</name>
</gene>
<name>A0A0F9LMS8_9ZZZZ</name>
<protein>
    <recommendedName>
        <fullName evidence="1">HTH cro/C1-type domain-containing protein</fullName>
    </recommendedName>
</protein>
<evidence type="ECO:0000313" key="2">
    <source>
        <dbReference type="EMBL" id="KKM96324.1"/>
    </source>
</evidence>
<dbReference type="GO" id="GO:0003677">
    <property type="term" value="F:DNA binding"/>
    <property type="evidence" value="ECO:0007669"/>
    <property type="project" value="InterPro"/>
</dbReference>
<reference evidence="2" key="1">
    <citation type="journal article" date="2015" name="Nature">
        <title>Complex archaea that bridge the gap between prokaryotes and eukaryotes.</title>
        <authorList>
            <person name="Spang A."/>
            <person name="Saw J.H."/>
            <person name="Jorgensen S.L."/>
            <person name="Zaremba-Niedzwiedzka K."/>
            <person name="Martijn J."/>
            <person name="Lind A.E."/>
            <person name="van Eijk R."/>
            <person name="Schleper C."/>
            <person name="Guy L."/>
            <person name="Ettema T.J."/>
        </authorList>
    </citation>
    <scope>NUCLEOTIDE SEQUENCE</scope>
</reference>
<dbReference type="InterPro" id="IPR010982">
    <property type="entry name" value="Lambda_DNA-bd_dom_sf"/>
</dbReference>
<dbReference type="EMBL" id="LAZR01005896">
    <property type="protein sequence ID" value="KKM96324.1"/>
    <property type="molecule type" value="Genomic_DNA"/>
</dbReference>
<dbReference type="Pfam" id="PF13443">
    <property type="entry name" value="HTH_26"/>
    <property type="match status" value="1"/>
</dbReference>
<evidence type="ECO:0000259" key="1">
    <source>
        <dbReference type="Pfam" id="PF13443"/>
    </source>
</evidence>
<comment type="caution">
    <text evidence="2">The sequence shown here is derived from an EMBL/GenBank/DDBJ whole genome shotgun (WGS) entry which is preliminary data.</text>
</comment>
<dbReference type="SUPFAM" id="SSF47413">
    <property type="entry name" value="lambda repressor-like DNA-binding domains"/>
    <property type="match status" value="1"/>
</dbReference>
<sequence length="65" mass="7685">MNEVTKIFEKMTKDQTYTEIARTSGISRNTIYNVRKNPERVTLRVLRKIVGAMGYHLIIKLERMQ</sequence>
<accession>A0A0F9LMS8</accession>
<feature type="domain" description="HTH cro/C1-type" evidence="1">
    <location>
        <begin position="13"/>
        <end position="49"/>
    </location>
</feature>
<organism evidence="2">
    <name type="scientific">marine sediment metagenome</name>
    <dbReference type="NCBI Taxonomy" id="412755"/>
    <lineage>
        <taxon>unclassified sequences</taxon>
        <taxon>metagenomes</taxon>
        <taxon>ecological metagenomes</taxon>
    </lineage>
</organism>
<dbReference type="Gene3D" id="1.10.10.60">
    <property type="entry name" value="Homeodomain-like"/>
    <property type="match status" value="1"/>
</dbReference>
<proteinExistence type="predicted"/>
<dbReference type="InterPro" id="IPR001387">
    <property type="entry name" value="Cro/C1-type_HTH"/>
</dbReference>
<dbReference type="AlphaFoldDB" id="A0A0F9LMS8"/>